<proteinExistence type="predicted"/>
<gene>
    <name evidence="1" type="ORF">FIBSPDRAFT_683098</name>
</gene>
<evidence type="ECO:0000313" key="1">
    <source>
        <dbReference type="EMBL" id="KZP21899.1"/>
    </source>
</evidence>
<accession>A0A166KH19</accession>
<dbReference type="STRING" id="436010.A0A166KH19"/>
<dbReference type="EMBL" id="KV417543">
    <property type="protein sequence ID" value="KZP21899.1"/>
    <property type="molecule type" value="Genomic_DNA"/>
</dbReference>
<organism evidence="1 2">
    <name type="scientific">Athelia psychrophila</name>
    <dbReference type="NCBI Taxonomy" id="1759441"/>
    <lineage>
        <taxon>Eukaryota</taxon>
        <taxon>Fungi</taxon>
        <taxon>Dikarya</taxon>
        <taxon>Basidiomycota</taxon>
        <taxon>Agaricomycotina</taxon>
        <taxon>Agaricomycetes</taxon>
        <taxon>Agaricomycetidae</taxon>
        <taxon>Atheliales</taxon>
        <taxon>Atheliaceae</taxon>
        <taxon>Athelia</taxon>
    </lineage>
</organism>
<dbReference type="InterPro" id="IPR036397">
    <property type="entry name" value="RNaseH_sf"/>
</dbReference>
<feature type="non-terminal residue" evidence="1">
    <location>
        <position position="1"/>
    </location>
</feature>
<feature type="non-terminal residue" evidence="1">
    <location>
        <position position="150"/>
    </location>
</feature>
<dbReference type="Gene3D" id="3.30.420.10">
    <property type="entry name" value="Ribonuclease H-like superfamily/Ribonuclease H"/>
    <property type="match status" value="1"/>
</dbReference>
<dbReference type="Proteomes" id="UP000076532">
    <property type="component" value="Unassembled WGS sequence"/>
</dbReference>
<dbReference type="AlphaFoldDB" id="A0A166KH19"/>
<dbReference type="OrthoDB" id="4349822at2759"/>
<evidence type="ECO:0008006" key="3">
    <source>
        <dbReference type="Google" id="ProtNLM"/>
    </source>
</evidence>
<name>A0A166KH19_9AGAM</name>
<evidence type="ECO:0000313" key="2">
    <source>
        <dbReference type="Proteomes" id="UP000076532"/>
    </source>
</evidence>
<dbReference type="GO" id="GO:0003676">
    <property type="term" value="F:nucleic acid binding"/>
    <property type="evidence" value="ECO:0007669"/>
    <property type="project" value="InterPro"/>
</dbReference>
<reference evidence="1 2" key="1">
    <citation type="journal article" date="2016" name="Mol. Biol. Evol.">
        <title>Comparative Genomics of Early-Diverging Mushroom-Forming Fungi Provides Insights into the Origins of Lignocellulose Decay Capabilities.</title>
        <authorList>
            <person name="Nagy L.G."/>
            <person name="Riley R."/>
            <person name="Tritt A."/>
            <person name="Adam C."/>
            <person name="Daum C."/>
            <person name="Floudas D."/>
            <person name="Sun H."/>
            <person name="Yadav J.S."/>
            <person name="Pangilinan J."/>
            <person name="Larsson K.H."/>
            <person name="Matsuura K."/>
            <person name="Barry K."/>
            <person name="Labutti K."/>
            <person name="Kuo R."/>
            <person name="Ohm R.A."/>
            <person name="Bhattacharya S.S."/>
            <person name="Shirouzu T."/>
            <person name="Yoshinaga Y."/>
            <person name="Martin F.M."/>
            <person name="Grigoriev I.V."/>
            <person name="Hibbett D.S."/>
        </authorList>
    </citation>
    <scope>NUCLEOTIDE SEQUENCE [LARGE SCALE GENOMIC DNA]</scope>
    <source>
        <strain evidence="1 2">CBS 109695</strain>
    </source>
</reference>
<protein>
    <recommendedName>
        <fullName evidence="3">Tc1-like transposase DDE domain-containing protein</fullName>
    </recommendedName>
</protein>
<sequence length="150" mass="17191">ARSVIFLKAEHKHERMKWAEDHSSWTEQDFERVVYSDEAYIVLGDAKGTVYVTRTADEVYDESCVVPKFKQLSLRIMVWGCIMKGRKGPLVVLEYPGGRGGGMTAARYQEQVLDKVLHEFYQKMAEECGQVAFQQDGAPCHRAASTRRWL</sequence>
<keyword evidence="2" id="KW-1185">Reference proteome</keyword>